<name>A0ACC1DFT6_9NEOP</name>
<dbReference type="Proteomes" id="UP000824533">
    <property type="component" value="Linkage Group LG03"/>
</dbReference>
<evidence type="ECO:0000313" key="2">
    <source>
        <dbReference type="Proteomes" id="UP000824533"/>
    </source>
</evidence>
<reference evidence="1 2" key="1">
    <citation type="journal article" date="2021" name="Front. Genet.">
        <title>Chromosome-Level Genome Assembly Reveals Significant Gene Expansion in the Toll and IMD Signaling Pathways of Dendrolimus kikuchii.</title>
        <authorList>
            <person name="Zhou J."/>
            <person name="Wu P."/>
            <person name="Xiong Z."/>
            <person name="Liu N."/>
            <person name="Zhao N."/>
            <person name="Ji M."/>
            <person name="Qiu Y."/>
            <person name="Yang B."/>
        </authorList>
    </citation>
    <scope>NUCLEOTIDE SEQUENCE [LARGE SCALE GENOMIC DNA]</scope>
    <source>
        <strain evidence="1">Ann1</strain>
    </source>
</reference>
<protein>
    <submittedName>
        <fullName evidence="1">Uncharacterized protein</fullName>
    </submittedName>
</protein>
<evidence type="ECO:0000313" key="1">
    <source>
        <dbReference type="EMBL" id="KAJ0182854.1"/>
    </source>
</evidence>
<sequence>MKGTKFILNGGSRCLRCKSVVVQARTRAVLSPDGSHFVLNGSKIWISNGGIAEIMTVFAQTPIEKDGKTVDKVTAFIVERSFGGVSSGPPENKMGIKCSNTTEVYYEDVRVPVENVLGGVGNGFKVAMNILNNGRFGMAAALAGTQRAALRQAAEHAATRTQFGRRLAEFKGVQEKLARMAMLQYTTESLAYMVSGNMDSGATDYHLEAAISKVFASDSAWAVVDEAIQILGGMGFMRATGLERVLRDLRIFRIFEGTNDILRLFVALTGVQFAGSHLQELQRAFKNPTAHLGLIFNEAGRRATAAVGLARGPDLGPLVAPELKPAAAELARCVAEHGRAVEAALRRHGRAIVDEQQTLNALAAAAIDAYTAAAVVSRASRAQRLRLPSAEHEARLAAAWAEEALARIPARLHATRDARAQQHDARLAALGSAVAAHGGQISPNPLGL</sequence>
<comment type="caution">
    <text evidence="1">The sequence shown here is derived from an EMBL/GenBank/DDBJ whole genome shotgun (WGS) entry which is preliminary data.</text>
</comment>
<proteinExistence type="predicted"/>
<gene>
    <name evidence="1" type="ORF">K1T71_002223</name>
</gene>
<dbReference type="EMBL" id="CM034389">
    <property type="protein sequence ID" value="KAJ0182854.1"/>
    <property type="molecule type" value="Genomic_DNA"/>
</dbReference>
<keyword evidence="2" id="KW-1185">Reference proteome</keyword>
<organism evidence="1 2">
    <name type="scientific">Dendrolimus kikuchii</name>
    <dbReference type="NCBI Taxonomy" id="765133"/>
    <lineage>
        <taxon>Eukaryota</taxon>
        <taxon>Metazoa</taxon>
        <taxon>Ecdysozoa</taxon>
        <taxon>Arthropoda</taxon>
        <taxon>Hexapoda</taxon>
        <taxon>Insecta</taxon>
        <taxon>Pterygota</taxon>
        <taxon>Neoptera</taxon>
        <taxon>Endopterygota</taxon>
        <taxon>Lepidoptera</taxon>
        <taxon>Glossata</taxon>
        <taxon>Ditrysia</taxon>
        <taxon>Bombycoidea</taxon>
        <taxon>Lasiocampidae</taxon>
        <taxon>Dendrolimus</taxon>
    </lineage>
</organism>
<accession>A0ACC1DFT6</accession>